<proteinExistence type="predicted"/>
<keyword evidence="1" id="KW-0732">Signal</keyword>
<dbReference type="SUPFAM" id="SSF53850">
    <property type="entry name" value="Periplasmic binding protein-like II"/>
    <property type="match status" value="1"/>
</dbReference>
<dbReference type="SMART" id="SM00062">
    <property type="entry name" value="PBPb"/>
    <property type="match status" value="1"/>
</dbReference>
<evidence type="ECO:0000259" key="2">
    <source>
        <dbReference type="SMART" id="SM00062"/>
    </source>
</evidence>
<feature type="signal peptide" evidence="1">
    <location>
        <begin position="1"/>
        <end position="23"/>
    </location>
</feature>
<evidence type="ECO:0000313" key="3">
    <source>
        <dbReference type="EMBL" id="PKR56059.1"/>
    </source>
</evidence>
<dbReference type="InterPro" id="IPR001638">
    <property type="entry name" value="Solute-binding_3/MltF_N"/>
</dbReference>
<dbReference type="PANTHER" id="PTHR38834:SF3">
    <property type="entry name" value="SOLUTE-BINDING PROTEIN FAMILY 3_N-TERMINAL DOMAIN-CONTAINING PROTEIN"/>
    <property type="match status" value="1"/>
</dbReference>
<sequence length="255" mass="29503">MKLLGKILLYAVFCALFAAPVRAQQTLVIATNHYPPYVTANDENSFLIDLFDEIGPKMDVRFEFRFYPWKRCEQEVSNTTAWGAIPYRKTPERQKAFLFSDALYLADSHFFAYRADGQKPDIAFDSLADLRPYRIGGIQGYYYEPWFKDAGLDVEYAHSEEQNFRRLQLGRIDLFSTATTLGWYMIENLFPPEEVAKFYTLKKPLVQGEGLFLMTSKDYPQTHILLEKFNKALATIKADGTYARLVHKHGLVLTF</sequence>
<accession>A0A2N3KZR1</accession>
<evidence type="ECO:0000313" key="4">
    <source>
        <dbReference type="Proteomes" id="UP000233597"/>
    </source>
</evidence>
<organism evidence="3 4">
    <name type="scientific">Thalassospira marina</name>
    <dbReference type="NCBI Taxonomy" id="2048283"/>
    <lineage>
        <taxon>Bacteria</taxon>
        <taxon>Pseudomonadati</taxon>
        <taxon>Pseudomonadota</taxon>
        <taxon>Alphaproteobacteria</taxon>
        <taxon>Rhodospirillales</taxon>
        <taxon>Thalassospiraceae</taxon>
        <taxon>Thalassospira</taxon>
    </lineage>
</organism>
<dbReference type="Gene3D" id="3.40.190.10">
    <property type="entry name" value="Periplasmic binding protein-like II"/>
    <property type="match status" value="2"/>
</dbReference>
<protein>
    <submittedName>
        <fullName evidence="3">ABC transporter substrate-binding protein</fullName>
    </submittedName>
</protein>
<evidence type="ECO:0000256" key="1">
    <source>
        <dbReference type="SAM" id="SignalP"/>
    </source>
</evidence>
<dbReference type="PANTHER" id="PTHR38834">
    <property type="entry name" value="PERIPLASMIC SUBSTRATE BINDING PROTEIN FAMILY 3"/>
    <property type="match status" value="1"/>
</dbReference>
<dbReference type="Pfam" id="PF00497">
    <property type="entry name" value="SBP_bac_3"/>
    <property type="match status" value="1"/>
</dbReference>
<dbReference type="Proteomes" id="UP000233597">
    <property type="component" value="Unassembled WGS sequence"/>
</dbReference>
<dbReference type="RefSeq" id="WP_101264047.1">
    <property type="nucleotide sequence ID" value="NZ_NWTK01000001.1"/>
</dbReference>
<feature type="chain" id="PRO_5014975641" evidence="1">
    <location>
        <begin position="24"/>
        <end position="255"/>
    </location>
</feature>
<gene>
    <name evidence="3" type="ORF">COO20_02300</name>
</gene>
<reference evidence="3 4" key="1">
    <citation type="submission" date="2017-09" db="EMBL/GenBank/DDBJ databases">
        <title>Biodiversity and function of Thalassospira species in the particle-attached aromatic-hydrocarbon-degrading consortia from the surface seawater of the South China Sea.</title>
        <authorList>
            <person name="Dong C."/>
            <person name="Liu R."/>
            <person name="Shao Z."/>
        </authorList>
    </citation>
    <scope>NUCLEOTIDE SEQUENCE [LARGE SCALE GENOMIC DNA]</scope>
    <source>
        <strain evidence="3 4">CSC1P2</strain>
    </source>
</reference>
<dbReference type="AlphaFoldDB" id="A0A2N3KZR1"/>
<name>A0A2N3KZR1_9PROT</name>
<comment type="caution">
    <text evidence="3">The sequence shown here is derived from an EMBL/GenBank/DDBJ whole genome shotgun (WGS) entry which is preliminary data.</text>
</comment>
<dbReference type="EMBL" id="NWTK01000001">
    <property type="protein sequence ID" value="PKR56059.1"/>
    <property type="molecule type" value="Genomic_DNA"/>
</dbReference>
<feature type="domain" description="Solute-binding protein family 3/N-terminal" evidence="2">
    <location>
        <begin position="26"/>
        <end position="253"/>
    </location>
</feature>
<dbReference type="OrthoDB" id="2081943at2"/>